<evidence type="ECO:0000313" key="2">
    <source>
        <dbReference type="EMBL" id="MBB4702599.1"/>
    </source>
</evidence>
<evidence type="ECO:0000256" key="1">
    <source>
        <dbReference type="SAM" id="MobiDB-lite"/>
    </source>
</evidence>
<dbReference type="Proteomes" id="UP000542210">
    <property type="component" value="Unassembled WGS sequence"/>
</dbReference>
<dbReference type="RefSeq" id="WP_184882491.1">
    <property type="nucleotide sequence ID" value="NZ_BOOV01000033.1"/>
</dbReference>
<gene>
    <name evidence="2" type="ORF">BJ982_004143</name>
</gene>
<sequence length="126" mass="13802">MPQIRGIRAVRVRWSADTPPKPLGCRWCGHPPYSHDATSLPHRRAHQWEQPTPAQMRARMASRRRLGLCASFPSAPARPVAVHPPAGRLLDTSGRPVDVVAHGRGRAPDIPTTGSRRLSHRHGAAA</sequence>
<proteinExistence type="predicted"/>
<name>A0A7W7D970_9ACTN</name>
<dbReference type="EMBL" id="JACHND010000001">
    <property type="protein sequence ID" value="MBB4702599.1"/>
    <property type="molecule type" value="Genomic_DNA"/>
</dbReference>
<accession>A0A7W7D970</accession>
<comment type="caution">
    <text evidence="2">The sequence shown here is derived from an EMBL/GenBank/DDBJ whole genome shotgun (WGS) entry which is preliminary data.</text>
</comment>
<dbReference type="AlphaFoldDB" id="A0A7W7D970"/>
<evidence type="ECO:0000313" key="3">
    <source>
        <dbReference type="Proteomes" id="UP000542210"/>
    </source>
</evidence>
<feature type="region of interest" description="Disordered" evidence="1">
    <location>
        <begin position="74"/>
        <end position="126"/>
    </location>
</feature>
<keyword evidence="3" id="KW-1185">Reference proteome</keyword>
<evidence type="ECO:0008006" key="4">
    <source>
        <dbReference type="Google" id="ProtNLM"/>
    </source>
</evidence>
<organism evidence="2 3">
    <name type="scientific">Sphaerisporangium siamense</name>
    <dbReference type="NCBI Taxonomy" id="795645"/>
    <lineage>
        <taxon>Bacteria</taxon>
        <taxon>Bacillati</taxon>
        <taxon>Actinomycetota</taxon>
        <taxon>Actinomycetes</taxon>
        <taxon>Streptosporangiales</taxon>
        <taxon>Streptosporangiaceae</taxon>
        <taxon>Sphaerisporangium</taxon>
    </lineage>
</organism>
<protein>
    <recommendedName>
        <fullName evidence="4">C2H2-type domain-containing protein</fullName>
    </recommendedName>
</protein>
<reference evidence="2 3" key="1">
    <citation type="submission" date="2020-08" db="EMBL/GenBank/DDBJ databases">
        <title>Sequencing the genomes of 1000 actinobacteria strains.</title>
        <authorList>
            <person name="Klenk H.-P."/>
        </authorList>
    </citation>
    <scope>NUCLEOTIDE SEQUENCE [LARGE SCALE GENOMIC DNA]</scope>
    <source>
        <strain evidence="2 3">DSM 45784</strain>
    </source>
</reference>
<feature type="compositionally biased region" description="Basic residues" evidence="1">
    <location>
        <begin position="117"/>
        <end position="126"/>
    </location>
</feature>
<feature type="compositionally biased region" description="Low complexity" evidence="1">
    <location>
        <begin position="74"/>
        <end position="86"/>
    </location>
</feature>